<feature type="transmembrane region" description="Helical" evidence="1">
    <location>
        <begin position="136"/>
        <end position="156"/>
    </location>
</feature>
<feature type="transmembrane region" description="Helical" evidence="1">
    <location>
        <begin position="45"/>
        <end position="66"/>
    </location>
</feature>
<dbReference type="Proteomes" id="UP000829069">
    <property type="component" value="Chromosome"/>
</dbReference>
<keyword evidence="1" id="KW-0812">Transmembrane</keyword>
<evidence type="ECO:0000313" key="2">
    <source>
        <dbReference type="EMBL" id="UNK47263.1"/>
    </source>
</evidence>
<dbReference type="EMBL" id="CP093326">
    <property type="protein sequence ID" value="UNK47263.1"/>
    <property type="molecule type" value="Genomic_DNA"/>
</dbReference>
<feature type="transmembrane region" description="Helical" evidence="1">
    <location>
        <begin position="109"/>
        <end position="130"/>
    </location>
</feature>
<keyword evidence="3" id="KW-1185">Reference proteome</keyword>
<evidence type="ECO:0000256" key="1">
    <source>
        <dbReference type="SAM" id="Phobius"/>
    </source>
</evidence>
<sequence length="184" mass="19779">MQPEEQRRRYEWPDNDEILRRRYGAKSRPAHHRVILGRYAFIKGWLVAFGSWLMFSLTVSIIDTVISPDSTALSIWDLVLMGSFFFAVFLGAPFALVLSALLRPVRQQGIHVLVFTAGIGGFTWAVFTGLAPETGALPAVFAAIAGVTAGLGRASVIPDVEIHDDDGAAGSAGPAAVSGDPQQL</sequence>
<proteinExistence type="predicted"/>
<dbReference type="InterPro" id="IPR036259">
    <property type="entry name" value="MFS_trans_sf"/>
</dbReference>
<reference evidence="2 3" key="1">
    <citation type="submission" date="2022-03" db="EMBL/GenBank/DDBJ databases">
        <title>Isotopic signatures of nitrous oxide derived from detoxification processes.</title>
        <authorList>
            <person name="Behrendt U."/>
            <person name="Buchen C."/>
            <person name="Well R."/>
            <person name="Ulrich A."/>
            <person name="Rohe L."/>
            <person name="Kolb S."/>
            <person name="Schloter M."/>
            <person name="Horn M.A."/>
            <person name="Augustin J."/>
        </authorList>
    </citation>
    <scope>NUCLEOTIDE SEQUENCE [LARGE SCALE GENOMIC DNA]</scope>
    <source>
        <strain evidence="2 3">S4-C24</strain>
    </source>
</reference>
<dbReference type="RefSeq" id="WP_241915045.1">
    <property type="nucleotide sequence ID" value="NZ_CP093326.1"/>
</dbReference>
<evidence type="ECO:0008006" key="4">
    <source>
        <dbReference type="Google" id="ProtNLM"/>
    </source>
</evidence>
<evidence type="ECO:0000313" key="3">
    <source>
        <dbReference type="Proteomes" id="UP000829069"/>
    </source>
</evidence>
<name>A0ABY3WA85_9MICC</name>
<dbReference type="SUPFAM" id="SSF103473">
    <property type="entry name" value="MFS general substrate transporter"/>
    <property type="match status" value="1"/>
</dbReference>
<gene>
    <name evidence="2" type="ORF">MNQ99_07980</name>
</gene>
<keyword evidence="1" id="KW-0472">Membrane</keyword>
<feature type="transmembrane region" description="Helical" evidence="1">
    <location>
        <begin position="78"/>
        <end position="102"/>
    </location>
</feature>
<accession>A0ABY3WA85</accession>
<keyword evidence="1" id="KW-1133">Transmembrane helix</keyword>
<organism evidence="2 3">
    <name type="scientific">Arthrobacter sulfonylureivorans</name>
    <dbReference type="NCBI Taxonomy" id="2486855"/>
    <lineage>
        <taxon>Bacteria</taxon>
        <taxon>Bacillati</taxon>
        <taxon>Actinomycetota</taxon>
        <taxon>Actinomycetes</taxon>
        <taxon>Micrococcales</taxon>
        <taxon>Micrococcaceae</taxon>
        <taxon>Arthrobacter</taxon>
    </lineage>
</organism>
<protein>
    <recommendedName>
        <fullName evidence="4">MFS transporter</fullName>
    </recommendedName>
</protein>